<dbReference type="PANTHER" id="PTHR22948">
    <property type="entry name" value="TUDOR DOMAIN CONTAINING PROTEIN"/>
    <property type="match status" value="1"/>
</dbReference>
<evidence type="ECO:0000259" key="2">
    <source>
        <dbReference type="PROSITE" id="PS50304"/>
    </source>
</evidence>
<feature type="compositionally biased region" description="Acidic residues" evidence="1">
    <location>
        <begin position="200"/>
        <end position="227"/>
    </location>
</feature>
<evidence type="ECO:0000256" key="1">
    <source>
        <dbReference type="SAM" id="MobiDB-lite"/>
    </source>
</evidence>
<dbReference type="Gene3D" id="2.30.30.140">
    <property type="match status" value="1"/>
</dbReference>
<dbReference type="InterPro" id="IPR002999">
    <property type="entry name" value="Tudor"/>
</dbReference>
<comment type="caution">
    <text evidence="3">The sequence shown here is derived from an EMBL/GenBank/DDBJ whole genome shotgun (WGS) entry which is preliminary data.</text>
</comment>
<dbReference type="GO" id="GO:0034587">
    <property type="term" value="P:piRNA processing"/>
    <property type="evidence" value="ECO:0007669"/>
    <property type="project" value="TreeGrafter"/>
</dbReference>
<feature type="region of interest" description="Disordered" evidence="1">
    <location>
        <begin position="194"/>
        <end position="230"/>
    </location>
</feature>
<dbReference type="PROSITE" id="PS50304">
    <property type="entry name" value="TUDOR"/>
    <property type="match status" value="1"/>
</dbReference>
<dbReference type="SMART" id="SM00333">
    <property type="entry name" value="TUDOR"/>
    <property type="match status" value="1"/>
</dbReference>
<dbReference type="Proteomes" id="UP000518266">
    <property type="component" value="Unassembled WGS sequence"/>
</dbReference>
<sequence>MGEDLNSSSFRETLKTTTSLRVNDIVLAEFEEDGALYRSAVTDCDGNSFIKVEFVDYGNSAVIKKENTYSLPKEHQDKWRRAEIVNIDTTAFLNLVDYGHYECIPYKECSQLKRLPEELTNSPKVTFPCILHGVKPVGEDIGQWSDEAAVFFQQCFYEKNLQISFREFVSNTHWKVDILADGVHVAKELVPGTDFSLPRDDEEFGLEDEGSDDQSDLLVDSTDESEPEMPLSLVEHHGNVFCREGSNSPAIPNHSA</sequence>
<dbReference type="GO" id="GO:0030719">
    <property type="term" value="P:P granule organization"/>
    <property type="evidence" value="ECO:0007669"/>
    <property type="project" value="TreeGrafter"/>
</dbReference>
<name>A0A7J5YM09_DISMA</name>
<dbReference type="OrthoDB" id="9995375at2759"/>
<dbReference type="SUPFAM" id="SSF63748">
    <property type="entry name" value="Tudor/PWWP/MBT"/>
    <property type="match status" value="2"/>
</dbReference>
<evidence type="ECO:0000313" key="4">
    <source>
        <dbReference type="Proteomes" id="UP000518266"/>
    </source>
</evidence>
<dbReference type="Pfam" id="PF00567">
    <property type="entry name" value="TUDOR"/>
    <property type="match status" value="2"/>
</dbReference>
<dbReference type="GO" id="GO:0007283">
    <property type="term" value="P:spermatogenesis"/>
    <property type="evidence" value="ECO:0007669"/>
    <property type="project" value="TreeGrafter"/>
</dbReference>
<dbReference type="PANTHER" id="PTHR22948:SF74">
    <property type="entry name" value="SI:DKEYP-93D12.1"/>
    <property type="match status" value="1"/>
</dbReference>
<organism evidence="3 4">
    <name type="scientific">Dissostichus mawsoni</name>
    <name type="common">Antarctic cod</name>
    <dbReference type="NCBI Taxonomy" id="36200"/>
    <lineage>
        <taxon>Eukaryota</taxon>
        <taxon>Metazoa</taxon>
        <taxon>Chordata</taxon>
        <taxon>Craniata</taxon>
        <taxon>Vertebrata</taxon>
        <taxon>Euteleostomi</taxon>
        <taxon>Actinopterygii</taxon>
        <taxon>Neopterygii</taxon>
        <taxon>Teleostei</taxon>
        <taxon>Neoteleostei</taxon>
        <taxon>Acanthomorphata</taxon>
        <taxon>Eupercaria</taxon>
        <taxon>Perciformes</taxon>
        <taxon>Notothenioidei</taxon>
        <taxon>Nototheniidae</taxon>
        <taxon>Dissostichus</taxon>
    </lineage>
</organism>
<dbReference type="Gene3D" id="2.40.50.90">
    <property type="match status" value="1"/>
</dbReference>
<proteinExistence type="predicted"/>
<protein>
    <recommendedName>
        <fullName evidence="2">Tudor domain-containing protein</fullName>
    </recommendedName>
</protein>
<dbReference type="AlphaFoldDB" id="A0A7J5YM09"/>
<dbReference type="InterPro" id="IPR035437">
    <property type="entry name" value="SNase_OB-fold_sf"/>
</dbReference>
<dbReference type="EMBL" id="JAAKFY010000011">
    <property type="protein sequence ID" value="KAF3850203.1"/>
    <property type="molecule type" value="Genomic_DNA"/>
</dbReference>
<reference evidence="3 4" key="1">
    <citation type="submission" date="2020-03" db="EMBL/GenBank/DDBJ databases">
        <title>Dissostichus mawsoni Genome sequencing and assembly.</title>
        <authorList>
            <person name="Park H."/>
        </authorList>
    </citation>
    <scope>NUCLEOTIDE SEQUENCE [LARGE SCALE GENOMIC DNA]</scope>
    <source>
        <strain evidence="3">DM0001</strain>
        <tissue evidence="3">Muscle</tissue>
    </source>
</reference>
<evidence type="ECO:0000313" key="3">
    <source>
        <dbReference type="EMBL" id="KAF3850203.1"/>
    </source>
</evidence>
<accession>A0A7J5YM09</accession>
<feature type="domain" description="Tudor" evidence="2">
    <location>
        <begin position="19"/>
        <end position="78"/>
    </location>
</feature>
<gene>
    <name evidence="3" type="ORF">F7725_019922</name>
</gene>
<dbReference type="GO" id="GO:0043186">
    <property type="term" value="C:P granule"/>
    <property type="evidence" value="ECO:0007669"/>
    <property type="project" value="TreeGrafter"/>
</dbReference>
<dbReference type="InterPro" id="IPR050621">
    <property type="entry name" value="Tudor_domain_containing"/>
</dbReference>
<keyword evidence="4" id="KW-1185">Reference proteome</keyword>